<evidence type="ECO:0000256" key="1">
    <source>
        <dbReference type="SAM" id="MobiDB-lite"/>
    </source>
</evidence>
<sequence>KTRKSFTLRVAMKFPNKRTSPSKPASLQSKPKPDTKTETKDPESDSEGENFMLKRALNIKENKAM</sequence>
<name>A0ABD0QBK4_CIRMR</name>
<evidence type="ECO:0000313" key="3">
    <source>
        <dbReference type="Proteomes" id="UP001529510"/>
    </source>
</evidence>
<organism evidence="2 3">
    <name type="scientific">Cirrhinus mrigala</name>
    <name type="common">Mrigala</name>
    <dbReference type="NCBI Taxonomy" id="683832"/>
    <lineage>
        <taxon>Eukaryota</taxon>
        <taxon>Metazoa</taxon>
        <taxon>Chordata</taxon>
        <taxon>Craniata</taxon>
        <taxon>Vertebrata</taxon>
        <taxon>Euteleostomi</taxon>
        <taxon>Actinopterygii</taxon>
        <taxon>Neopterygii</taxon>
        <taxon>Teleostei</taxon>
        <taxon>Ostariophysi</taxon>
        <taxon>Cypriniformes</taxon>
        <taxon>Cyprinidae</taxon>
        <taxon>Labeoninae</taxon>
        <taxon>Labeonini</taxon>
        <taxon>Cirrhinus</taxon>
    </lineage>
</organism>
<feature type="non-terminal residue" evidence="2">
    <location>
        <position position="1"/>
    </location>
</feature>
<feature type="compositionally biased region" description="Basic and acidic residues" evidence="1">
    <location>
        <begin position="31"/>
        <end position="43"/>
    </location>
</feature>
<proteinExistence type="predicted"/>
<feature type="compositionally biased region" description="Polar residues" evidence="1">
    <location>
        <begin position="17"/>
        <end position="29"/>
    </location>
</feature>
<protein>
    <submittedName>
        <fullName evidence="2">Uncharacterized protein</fullName>
    </submittedName>
</protein>
<feature type="region of interest" description="Disordered" evidence="1">
    <location>
        <begin position="1"/>
        <end position="65"/>
    </location>
</feature>
<dbReference type="Proteomes" id="UP001529510">
    <property type="component" value="Unassembled WGS sequence"/>
</dbReference>
<feature type="non-terminal residue" evidence="2">
    <location>
        <position position="65"/>
    </location>
</feature>
<accession>A0ABD0QBK4</accession>
<comment type="caution">
    <text evidence="2">The sequence shown here is derived from an EMBL/GenBank/DDBJ whole genome shotgun (WGS) entry which is preliminary data.</text>
</comment>
<evidence type="ECO:0000313" key="2">
    <source>
        <dbReference type="EMBL" id="KAL0183634.1"/>
    </source>
</evidence>
<reference evidence="2 3" key="1">
    <citation type="submission" date="2024-05" db="EMBL/GenBank/DDBJ databases">
        <title>Genome sequencing and assembly of Indian major carp, Cirrhinus mrigala (Hamilton, 1822).</title>
        <authorList>
            <person name="Mohindra V."/>
            <person name="Chowdhury L.M."/>
            <person name="Lal K."/>
            <person name="Jena J.K."/>
        </authorList>
    </citation>
    <scope>NUCLEOTIDE SEQUENCE [LARGE SCALE GENOMIC DNA]</scope>
    <source>
        <strain evidence="2">CM1030</strain>
        <tissue evidence="2">Blood</tissue>
    </source>
</reference>
<dbReference type="EMBL" id="JAMKFB020000009">
    <property type="protein sequence ID" value="KAL0183634.1"/>
    <property type="molecule type" value="Genomic_DNA"/>
</dbReference>
<keyword evidence="3" id="KW-1185">Reference proteome</keyword>
<gene>
    <name evidence="2" type="ORF">M9458_019330</name>
</gene>
<dbReference type="AlphaFoldDB" id="A0ABD0QBK4"/>